<dbReference type="AlphaFoldDB" id="A0A5B9EFW7"/>
<sequence length="986" mass="106041">MMPAAPAVDPRSRADLIAEAHRRLAQDIPGWTADPSRRDAAAGLVQVFGRFAELVVERINRVSDQHRELFLEQLGVTVMPPQPARVPLTFSPVPGATIAAVVPAGVQVASAPSPGESKPVIFETDREVVVSTAQLDRLMVQVPETDRYTDLSSLLSDPAEQPVPIFTGNSPMEHAFWVGDTAFFGKQALRQLVLSFDLEEVFSATQPVVAWEIWNGSEALTLTPTSDGTNAMTQSGDVVFQDMPAFPETTVEGETAYWLRCRLLSPLAAAVHARSLTLERTLSGDGVRLVQASSGSRTLELDKDFFPFGDRPRFGDTLYLAQPELFGVAATQVKLQVHVTNPAVGEGDVPVPRVNAAGNARVAWEFWDGAVWQLLGMMTTSAATPDSGNGFSDSTRAFTASGEVTFVVPAELRASTVGGVTALWLRARLAANSYGEDAGYAVRESKPGVPEYVYQPATVSAPILHSVLGSYSLHQAASRSATVLVTHAWQTENVSESLRTPGSGVLLFRRSAEVEPALYCGFQSLPGLGLPTLPMTLYFVFDSSRQRAGQLAEGTSQRIAWQCWNGSAWQDFGVVDETAAFSYSGAVTLLAPAAAQASTLFGLRRHWLRVPWRAGGADLTAALRMVLLNTVSATQAVTSTHEILGSGNALPGQRVKTARSPVLPGERLEVRELSHSVSSGRAEHWVPYERVPDLRSSGPEDRHYTLDRITGEIVFGDGVHGRLTPSGSNNLRMAIYRTGGGTAGNRGRQRIVQMKTTIPYVRSVTNMVEASGGADAESPGGLLDRAPRQFRHRCRAVTVEDYADLALLASPAVARAHCVPGVDLAADAGARQGAPGVVSILIVPGSVDPRPHPDADLLHTVQTYLMERQSPTVSLVVVGPDYLAIDVAIEVAITRLDRIVETEFLLRSRVAAFSHPLTGGFDGQGWEFGRQPYRSDILALVSTAPDVDHVRTLDITPRELRAGAAQTSHFIICPGDITVTFTLIPA</sequence>
<dbReference type="Proteomes" id="UP000321820">
    <property type="component" value="Chromosome"/>
</dbReference>
<dbReference type="KEGG" id="talb:FTW19_17705"/>
<dbReference type="RefSeq" id="WP_147648862.1">
    <property type="nucleotide sequence ID" value="NZ_CP042806.1"/>
</dbReference>
<protein>
    <submittedName>
        <fullName evidence="1">Putative baseplate assembly protein</fullName>
    </submittedName>
</protein>
<name>A0A5B9EFW7_9BACT</name>
<dbReference type="NCBIfam" id="TIGR02243">
    <property type="entry name" value="putative baseplate assembly protein"/>
    <property type="match status" value="1"/>
</dbReference>
<dbReference type="OrthoDB" id="266253at2"/>
<proteinExistence type="predicted"/>
<gene>
    <name evidence="1" type="ORF">FTW19_17705</name>
</gene>
<keyword evidence="2" id="KW-1185">Reference proteome</keyword>
<evidence type="ECO:0000313" key="1">
    <source>
        <dbReference type="EMBL" id="QEE29660.1"/>
    </source>
</evidence>
<evidence type="ECO:0000313" key="2">
    <source>
        <dbReference type="Proteomes" id="UP000321820"/>
    </source>
</evidence>
<dbReference type="InterPro" id="IPR011749">
    <property type="entry name" value="CHP02243"/>
</dbReference>
<dbReference type="EMBL" id="CP042806">
    <property type="protein sequence ID" value="QEE29660.1"/>
    <property type="molecule type" value="Genomic_DNA"/>
</dbReference>
<accession>A0A5B9EFW7</accession>
<organism evidence="1 2">
    <name type="scientific">Terriglobus albidus</name>
    <dbReference type="NCBI Taxonomy" id="1592106"/>
    <lineage>
        <taxon>Bacteria</taxon>
        <taxon>Pseudomonadati</taxon>
        <taxon>Acidobacteriota</taxon>
        <taxon>Terriglobia</taxon>
        <taxon>Terriglobales</taxon>
        <taxon>Acidobacteriaceae</taxon>
        <taxon>Terriglobus</taxon>
    </lineage>
</organism>
<reference evidence="1 2" key="1">
    <citation type="submission" date="2019-08" db="EMBL/GenBank/DDBJ databases">
        <title>Complete genome sequence of Terriglobus albidus strain ORNL.</title>
        <authorList>
            <person name="Podar M."/>
        </authorList>
    </citation>
    <scope>NUCLEOTIDE SEQUENCE [LARGE SCALE GENOMIC DNA]</scope>
    <source>
        <strain evidence="1 2">ORNL</strain>
    </source>
</reference>